<feature type="transmembrane region" description="Helical" evidence="1">
    <location>
        <begin position="349"/>
        <end position="370"/>
    </location>
</feature>
<dbReference type="EMBL" id="CP060139">
    <property type="protein sequence ID" value="QNR24755.1"/>
    <property type="molecule type" value="Genomic_DNA"/>
</dbReference>
<feature type="transmembrane region" description="Helical" evidence="1">
    <location>
        <begin position="13"/>
        <end position="30"/>
    </location>
</feature>
<keyword evidence="1" id="KW-0472">Membrane</keyword>
<keyword evidence="1" id="KW-1133">Transmembrane helix</keyword>
<keyword evidence="3" id="KW-1185">Reference proteome</keyword>
<accession>A0A7H0VGA7</accession>
<feature type="transmembrane region" description="Helical" evidence="1">
    <location>
        <begin position="325"/>
        <end position="342"/>
    </location>
</feature>
<organism evidence="2 3">
    <name type="scientific">Croceimicrobium hydrocarbonivorans</name>
    <dbReference type="NCBI Taxonomy" id="2761580"/>
    <lineage>
        <taxon>Bacteria</taxon>
        <taxon>Pseudomonadati</taxon>
        <taxon>Bacteroidota</taxon>
        <taxon>Flavobacteriia</taxon>
        <taxon>Flavobacteriales</taxon>
        <taxon>Owenweeksiaceae</taxon>
        <taxon>Croceimicrobium</taxon>
    </lineage>
</organism>
<feature type="transmembrane region" description="Helical" evidence="1">
    <location>
        <begin position="267"/>
        <end position="286"/>
    </location>
</feature>
<proteinExistence type="predicted"/>
<feature type="transmembrane region" description="Helical" evidence="1">
    <location>
        <begin position="215"/>
        <end position="237"/>
    </location>
</feature>
<feature type="transmembrane region" description="Helical" evidence="1">
    <location>
        <begin position="37"/>
        <end position="54"/>
    </location>
</feature>
<dbReference type="KEGG" id="chyd:H4K34_02615"/>
<evidence type="ECO:0000313" key="2">
    <source>
        <dbReference type="EMBL" id="QNR24755.1"/>
    </source>
</evidence>
<evidence type="ECO:0000256" key="1">
    <source>
        <dbReference type="SAM" id="Phobius"/>
    </source>
</evidence>
<evidence type="ECO:0000313" key="3">
    <source>
        <dbReference type="Proteomes" id="UP000516305"/>
    </source>
</evidence>
<dbReference type="Proteomes" id="UP000516305">
    <property type="component" value="Chromosome"/>
</dbReference>
<dbReference type="InterPro" id="IPR049458">
    <property type="entry name" value="EpsG-like"/>
</dbReference>
<gene>
    <name evidence="2" type="ORF">H4K34_02615</name>
</gene>
<keyword evidence="1" id="KW-0812">Transmembrane</keyword>
<feature type="transmembrane region" description="Helical" evidence="1">
    <location>
        <begin position="182"/>
        <end position="206"/>
    </location>
</feature>
<reference evidence="2 3" key="1">
    <citation type="submission" date="2020-08" db="EMBL/GenBank/DDBJ databases">
        <title>Croceimicrobium hydrocarbonivorans gen. nov., sp. nov., a novel marine bacterium isolated from a bacterial consortium that degrades polyethylene terephthalate.</title>
        <authorList>
            <person name="Liu R."/>
        </authorList>
    </citation>
    <scope>NUCLEOTIDE SEQUENCE [LARGE SCALE GENOMIC DNA]</scope>
    <source>
        <strain evidence="2 3">A20-9</strain>
    </source>
</reference>
<feature type="transmembrane region" description="Helical" evidence="1">
    <location>
        <begin position="298"/>
        <end position="319"/>
    </location>
</feature>
<name>A0A7H0VGA7_9FLAO</name>
<sequence>MNKDSKKQGLLEVLLYIIAPFIGFYNFMVRLKMPSKLGFLVLAVQLGASFYSFSETADFNTYFLRLDRFDGSLSTVIMGLLSGKDVDILENLVYLFVTELGGNHQFMILVFIFINALLYYNLAKFVLPKVSYDVWWTYVLLLLLVFSIQPMMYINQFRFYTGSLLLVYGAYRYIKSGKMRDMWLFIVLAGLTHFSLFLFLAVPIFIKLIQKQNRFAYIILLSCLALGQSFDSILGSLDLGHSAFNDRIYDYTGEIGVNLRERLTNRVWYAVYLKKGILLVLTWIALRSLSKVHDLKQRLPLVIAIAFVSVIVLTFRFALSFRFDHLGIFLLSFILLQVNLVHSYRVWKLALLPLIAIFLGIQIKSFLGMLDTYWLFSNPIYELLIPKDGTLSEMINKT</sequence>
<dbReference type="Pfam" id="PF14897">
    <property type="entry name" value="EpsG"/>
    <property type="match status" value="1"/>
</dbReference>
<protein>
    <submittedName>
        <fullName evidence="2">EpsG family protein</fullName>
    </submittedName>
</protein>
<dbReference type="AlphaFoldDB" id="A0A7H0VGA7"/>
<feature type="transmembrane region" description="Helical" evidence="1">
    <location>
        <begin position="104"/>
        <end position="122"/>
    </location>
</feature>
<dbReference type="RefSeq" id="WP_210759281.1">
    <property type="nucleotide sequence ID" value="NZ_CP060139.1"/>
</dbReference>
<feature type="transmembrane region" description="Helical" evidence="1">
    <location>
        <begin position="134"/>
        <end position="154"/>
    </location>
</feature>